<protein>
    <submittedName>
        <fullName evidence="1">DUF721 domain-containing protein</fullName>
    </submittedName>
</protein>
<dbReference type="RefSeq" id="WP_105038283.1">
    <property type="nucleotide sequence ID" value="NZ_PPSL01000002.1"/>
</dbReference>
<dbReference type="PANTHER" id="PTHR36456">
    <property type="entry name" value="UPF0232 PROTEIN SCO3875"/>
    <property type="match status" value="1"/>
</dbReference>
<gene>
    <name evidence="1" type="ORF">CJD36_006270</name>
</gene>
<accession>A0A2S7SXE0</accession>
<proteinExistence type="predicted"/>
<dbReference type="InterPro" id="IPR007922">
    <property type="entry name" value="DciA-like"/>
</dbReference>
<reference evidence="1 2" key="1">
    <citation type="submission" date="2018-01" db="EMBL/GenBank/DDBJ databases">
        <title>A novel member of the phylum Bacteroidetes isolated from glacier ice.</title>
        <authorList>
            <person name="Liu Q."/>
            <person name="Xin Y.-H."/>
        </authorList>
    </citation>
    <scope>NUCLEOTIDE SEQUENCE [LARGE SCALE GENOMIC DNA]</scope>
    <source>
        <strain evidence="1 2">RB1R16</strain>
    </source>
</reference>
<keyword evidence="2" id="KW-1185">Reference proteome</keyword>
<dbReference type="Proteomes" id="UP000239872">
    <property type="component" value="Unassembled WGS sequence"/>
</dbReference>
<evidence type="ECO:0000313" key="2">
    <source>
        <dbReference type="Proteomes" id="UP000239872"/>
    </source>
</evidence>
<dbReference type="PANTHER" id="PTHR36456:SF1">
    <property type="entry name" value="UPF0232 PROTEIN SCO3875"/>
    <property type="match status" value="1"/>
</dbReference>
<sequence>MGSYSVGEALKHLLEQSKWKSKIHELRLRDEWETIVGKTISKYTRNIDITNKVLTIYTDVAPLKQELQLGKEQLIQHINEYFEDRVVVEIQIK</sequence>
<dbReference type="Pfam" id="PF05258">
    <property type="entry name" value="DciA"/>
    <property type="match status" value="1"/>
</dbReference>
<name>A0A2S7SXE0_9BACT</name>
<dbReference type="EMBL" id="PPSL01000002">
    <property type="protein sequence ID" value="PQJ11404.1"/>
    <property type="molecule type" value="Genomic_DNA"/>
</dbReference>
<organism evidence="1 2">
    <name type="scientific">Flavipsychrobacter stenotrophus</name>
    <dbReference type="NCBI Taxonomy" id="2077091"/>
    <lineage>
        <taxon>Bacteria</taxon>
        <taxon>Pseudomonadati</taxon>
        <taxon>Bacteroidota</taxon>
        <taxon>Chitinophagia</taxon>
        <taxon>Chitinophagales</taxon>
        <taxon>Chitinophagaceae</taxon>
        <taxon>Flavipsychrobacter</taxon>
    </lineage>
</organism>
<evidence type="ECO:0000313" key="1">
    <source>
        <dbReference type="EMBL" id="PQJ11404.1"/>
    </source>
</evidence>
<dbReference type="OrthoDB" id="9804942at2"/>
<comment type="caution">
    <text evidence="1">The sequence shown here is derived from an EMBL/GenBank/DDBJ whole genome shotgun (WGS) entry which is preliminary data.</text>
</comment>
<dbReference type="AlphaFoldDB" id="A0A2S7SXE0"/>